<accession>A0A224XUB5</accession>
<proteinExistence type="predicted"/>
<name>A0A224XUB5_9HEMI</name>
<dbReference type="EMBL" id="GFTR01000280">
    <property type="protein sequence ID" value="JAW16146.1"/>
    <property type="molecule type" value="Transcribed_RNA"/>
</dbReference>
<organism evidence="1">
    <name type="scientific">Panstrongylus lignarius</name>
    <dbReference type="NCBI Taxonomy" id="156445"/>
    <lineage>
        <taxon>Eukaryota</taxon>
        <taxon>Metazoa</taxon>
        <taxon>Ecdysozoa</taxon>
        <taxon>Arthropoda</taxon>
        <taxon>Hexapoda</taxon>
        <taxon>Insecta</taxon>
        <taxon>Pterygota</taxon>
        <taxon>Neoptera</taxon>
        <taxon>Paraneoptera</taxon>
        <taxon>Hemiptera</taxon>
        <taxon>Heteroptera</taxon>
        <taxon>Panheteroptera</taxon>
        <taxon>Cimicomorpha</taxon>
        <taxon>Reduviidae</taxon>
        <taxon>Triatominae</taxon>
        <taxon>Panstrongylus</taxon>
    </lineage>
</organism>
<reference evidence="1" key="1">
    <citation type="journal article" date="2018" name="PLoS Negl. Trop. Dis.">
        <title>An insight into the salivary gland and fat body transcriptome of Panstrongylus lignarius (Hemiptera: Heteroptera), the main vector of Chagas disease in Peru.</title>
        <authorList>
            <person name="Nevoa J.C."/>
            <person name="Mendes M.T."/>
            <person name="da Silva M.V."/>
            <person name="Soares S.C."/>
            <person name="Oliveira C.J.F."/>
            <person name="Ribeiro J.M.C."/>
        </authorList>
    </citation>
    <scope>NUCLEOTIDE SEQUENCE</scope>
</reference>
<evidence type="ECO:0000313" key="1">
    <source>
        <dbReference type="EMBL" id="JAW16146.1"/>
    </source>
</evidence>
<protein>
    <submittedName>
        <fullName evidence="1">Putative secreted protein</fullName>
    </submittedName>
</protein>
<dbReference type="AlphaFoldDB" id="A0A224XUB5"/>
<sequence length="70" mass="7518">MTKFASRAFSSRGICALIFIFASSTPLRSLSISLFNWISGSQVTTIILCMNLSKSPLISKSKGKSITTNG</sequence>